<dbReference type="PRINTS" id="PR00035">
    <property type="entry name" value="HTHGNTR"/>
</dbReference>
<dbReference type="SMART" id="SM00345">
    <property type="entry name" value="HTH_GNTR"/>
    <property type="match status" value="1"/>
</dbReference>
<evidence type="ECO:0000313" key="5">
    <source>
        <dbReference type="EMBL" id="GAA2358106.1"/>
    </source>
</evidence>
<dbReference type="EMBL" id="BAAARV010000043">
    <property type="protein sequence ID" value="GAA2358106.1"/>
    <property type="molecule type" value="Genomic_DNA"/>
</dbReference>
<name>A0ABN3GQ69_9ACTN</name>
<dbReference type="PANTHER" id="PTHR43537">
    <property type="entry name" value="TRANSCRIPTIONAL REGULATOR, GNTR FAMILY"/>
    <property type="match status" value="1"/>
</dbReference>
<sequence length="222" mass="24605">MDGSASAAERAYQAIRDGILNGVHPAGTMLGEEALATEIGVSRTPVRSALSRLQDEGWIVIYPKRGALVQGLSERAVADLEDARLMLESTGASRAGAEIRDELAERLRESIAAQREAFRTRDVRRFIELTIRFHRAFVEAAGNDVLLELNDRLADRQRFLLFSKGDRLLARCDDIVAEHEELVERLRTGDAAGFTDALRQHLADNYAPPVTTGYERGSQTTR</sequence>
<reference evidence="5 6" key="1">
    <citation type="journal article" date="2019" name="Int. J. Syst. Evol. Microbiol.">
        <title>The Global Catalogue of Microorganisms (GCM) 10K type strain sequencing project: providing services to taxonomists for standard genome sequencing and annotation.</title>
        <authorList>
            <consortium name="The Broad Institute Genomics Platform"/>
            <consortium name="The Broad Institute Genome Sequencing Center for Infectious Disease"/>
            <person name="Wu L."/>
            <person name="Ma J."/>
        </authorList>
    </citation>
    <scope>NUCLEOTIDE SEQUENCE [LARGE SCALE GENOMIC DNA]</scope>
    <source>
        <strain evidence="5 6">JCM 3272</strain>
    </source>
</reference>
<dbReference type="InterPro" id="IPR000524">
    <property type="entry name" value="Tscrpt_reg_HTH_GntR"/>
</dbReference>
<dbReference type="Proteomes" id="UP001501444">
    <property type="component" value="Unassembled WGS sequence"/>
</dbReference>
<dbReference type="InterPro" id="IPR036390">
    <property type="entry name" value="WH_DNA-bd_sf"/>
</dbReference>
<dbReference type="SMART" id="SM00895">
    <property type="entry name" value="FCD"/>
    <property type="match status" value="1"/>
</dbReference>
<keyword evidence="2" id="KW-0238">DNA-binding</keyword>
<dbReference type="PANTHER" id="PTHR43537:SF24">
    <property type="entry name" value="GLUCONATE OPERON TRANSCRIPTIONAL REPRESSOR"/>
    <property type="match status" value="1"/>
</dbReference>
<dbReference type="CDD" id="cd07377">
    <property type="entry name" value="WHTH_GntR"/>
    <property type="match status" value="1"/>
</dbReference>
<dbReference type="Gene3D" id="1.20.120.530">
    <property type="entry name" value="GntR ligand-binding domain-like"/>
    <property type="match status" value="1"/>
</dbReference>
<keyword evidence="1" id="KW-0805">Transcription regulation</keyword>
<dbReference type="InterPro" id="IPR011711">
    <property type="entry name" value="GntR_C"/>
</dbReference>
<dbReference type="Pfam" id="PF00392">
    <property type="entry name" value="GntR"/>
    <property type="match status" value="1"/>
</dbReference>
<dbReference type="Gene3D" id="1.10.10.10">
    <property type="entry name" value="Winged helix-like DNA-binding domain superfamily/Winged helix DNA-binding domain"/>
    <property type="match status" value="1"/>
</dbReference>
<evidence type="ECO:0000313" key="6">
    <source>
        <dbReference type="Proteomes" id="UP001501444"/>
    </source>
</evidence>
<dbReference type="InterPro" id="IPR008920">
    <property type="entry name" value="TF_FadR/GntR_C"/>
</dbReference>
<keyword evidence="6" id="KW-1185">Reference proteome</keyword>
<dbReference type="RefSeq" id="WP_344615080.1">
    <property type="nucleotide sequence ID" value="NZ_BAAARV010000043.1"/>
</dbReference>
<dbReference type="PROSITE" id="PS50949">
    <property type="entry name" value="HTH_GNTR"/>
    <property type="match status" value="1"/>
</dbReference>
<protein>
    <submittedName>
        <fullName evidence="5">GntR family transcriptional regulator</fullName>
    </submittedName>
</protein>
<evidence type="ECO:0000256" key="3">
    <source>
        <dbReference type="ARBA" id="ARBA00023163"/>
    </source>
</evidence>
<organism evidence="5 6">
    <name type="scientific">Dactylosporangium salmoneum</name>
    <dbReference type="NCBI Taxonomy" id="53361"/>
    <lineage>
        <taxon>Bacteria</taxon>
        <taxon>Bacillati</taxon>
        <taxon>Actinomycetota</taxon>
        <taxon>Actinomycetes</taxon>
        <taxon>Micromonosporales</taxon>
        <taxon>Micromonosporaceae</taxon>
        <taxon>Dactylosporangium</taxon>
    </lineage>
</organism>
<gene>
    <name evidence="5" type="ORF">GCM10010170_051650</name>
</gene>
<proteinExistence type="predicted"/>
<evidence type="ECO:0000256" key="1">
    <source>
        <dbReference type="ARBA" id="ARBA00023015"/>
    </source>
</evidence>
<dbReference type="SUPFAM" id="SSF48008">
    <property type="entry name" value="GntR ligand-binding domain-like"/>
    <property type="match status" value="1"/>
</dbReference>
<dbReference type="Pfam" id="PF07729">
    <property type="entry name" value="FCD"/>
    <property type="match status" value="1"/>
</dbReference>
<evidence type="ECO:0000259" key="4">
    <source>
        <dbReference type="PROSITE" id="PS50949"/>
    </source>
</evidence>
<accession>A0ABN3GQ69</accession>
<evidence type="ECO:0000256" key="2">
    <source>
        <dbReference type="ARBA" id="ARBA00023125"/>
    </source>
</evidence>
<comment type="caution">
    <text evidence="5">The sequence shown here is derived from an EMBL/GenBank/DDBJ whole genome shotgun (WGS) entry which is preliminary data.</text>
</comment>
<feature type="domain" description="HTH gntR-type" evidence="4">
    <location>
        <begin position="5"/>
        <end position="72"/>
    </location>
</feature>
<dbReference type="SUPFAM" id="SSF46785">
    <property type="entry name" value="Winged helix' DNA-binding domain"/>
    <property type="match status" value="1"/>
</dbReference>
<keyword evidence="3" id="KW-0804">Transcription</keyword>
<dbReference type="InterPro" id="IPR036388">
    <property type="entry name" value="WH-like_DNA-bd_sf"/>
</dbReference>